<dbReference type="Proteomes" id="UP000184123">
    <property type="component" value="Unassembled WGS sequence"/>
</dbReference>
<evidence type="ECO:0000313" key="4">
    <source>
        <dbReference type="EMBL" id="SHL95810.1"/>
    </source>
</evidence>
<feature type="signal peptide" evidence="2">
    <location>
        <begin position="1"/>
        <end position="24"/>
    </location>
</feature>
<evidence type="ECO:0008006" key="7">
    <source>
        <dbReference type="Google" id="ProtNLM"/>
    </source>
</evidence>
<sequence length="381" mass="38801">MKDTTFPVALLAIGVAVFSSGALADTGSAAQQRFREEGRQLDLTGFFKSDSDARSRTFLFGSPHAHDFTVETAGVYRFESSVTGGYDENYSIEAVLVDEQGNVIARDEGYGLEGGLELEHPLEAGDYELQVKAMRFGSRGRAGDGYSVSVVGLDAQGRPISGSVDDGVGMHFTGTDRDGNQSVFVSSDDAAATLGGSATAEAAADSSATTASGNAASSSSASGAVAAGAAAGTAAAVGTTSSAGAEAATGSTTATADGAAAVEPEVTGAADSQPEVQVIKTDVKIRARGEVLTFNVAQQGRVHITTSTYPGGDEDTYRLSLEVLDESGSVVAEGAGEGFNGNVDLTTDLAPGRYRIEVAGQKFGSSHSGPSNYELKVELEN</sequence>
<reference evidence="3 6" key="2">
    <citation type="submission" date="2019-07" db="EMBL/GenBank/DDBJ databases">
        <title>Whole genome shotgun sequence of Halomonas cupida NBRC 102219.</title>
        <authorList>
            <person name="Hosoyama A."/>
            <person name="Uohara A."/>
            <person name="Ohji S."/>
            <person name="Ichikawa N."/>
        </authorList>
    </citation>
    <scope>NUCLEOTIDE SEQUENCE [LARGE SCALE GENOMIC DNA]</scope>
    <source>
        <strain evidence="3 6">NBRC 102219</strain>
    </source>
</reference>
<dbReference type="Proteomes" id="UP000321726">
    <property type="component" value="Unassembled WGS sequence"/>
</dbReference>
<keyword evidence="2" id="KW-0732">Signal</keyword>
<dbReference type="OrthoDB" id="6181013at2"/>
<feature type="region of interest" description="Disordered" evidence="1">
    <location>
        <begin position="162"/>
        <end position="181"/>
    </location>
</feature>
<gene>
    <name evidence="3" type="ORF">HCU01_12310</name>
    <name evidence="4" type="ORF">SAMN05660971_01813</name>
</gene>
<organism evidence="4 5">
    <name type="scientific">Halomonas cupida</name>
    <dbReference type="NCBI Taxonomy" id="44933"/>
    <lineage>
        <taxon>Bacteria</taxon>
        <taxon>Pseudomonadati</taxon>
        <taxon>Pseudomonadota</taxon>
        <taxon>Gammaproteobacteria</taxon>
        <taxon>Oceanospirillales</taxon>
        <taxon>Halomonadaceae</taxon>
        <taxon>Halomonas</taxon>
    </lineage>
</organism>
<protein>
    <recommendedName>
        <fullName evidence="7">Pre-peptidase C-terminal domain-containing protein</fullName>
    </recommendedName>
</protein>
<name>A0A1M7EVS0_9GAMM</name>
<dbReference type="Gene3D" id="2.60.120.380">
    <property type="match status" value="1"/>
</dbReference>
<dbReference type="EMBL" id="BJXU01000038">
    <property type="protein sequence ID" value="GEN23282.1"/>
    <property type="molecule type" value="Genomic_DNA"/>
</dbReference>
<evidence type="ECO:0000256" key="1">
    <source>
        <dbReference type="SAM" id="MobiDB-lite"/>
    </source>
</evidence>
<dbReference type="EMBL" id="FRCA01000004">
    <property type="protein sequence ID" value="SHL95810.1"/>
    <property type="molecule type" value="Genomic_DNA"/>
</dbReference>
<evidence type="ECO:0000256" key="2">
    <source>
        <dbReference type="SAM" id="SignalP"/>
    </source>
</evidence>
<evidence type="ECO:0000313" key="6">
    <source>
        <dbReference type="Proteomes" id="UP000321726"/>
    </source>
</evidence>
<keyword evidence="6" id="KW-1185">Reference proteome</keyword>
<reference evidence="4 5" key="1">
    <citation type="submission" date="2016-11" db="EMBL/GenBank/DDBJ databases">
        <authorList>
            <person name="Jaros S."/>
            <person name="Januszkiewicz K."/>
            <person name="Wedrychowicz H."/>
        </authorList>
    </citation>
    <scope>NUCLEOTIDE SEQUENCE [LARGE SCALE GENOMIC DNA]</scope>
    <source>
        <strain evidence="4 5">DSM 4740</strain>
    </source>
</reference>
<feature type="chain" id="PRO_5013087914" description="Pre-peptidase C-terminal domain-containing protein" evidence="2">
    <location>
        <begin position="25"/>
        <end position="381"/>
    </location>
</feature>
<evidence type="ECO:0000313" key="3">
    <source>
        <dbReference type="EMBL" id="GEN23282.1"/>
    </source>
</evidence>
<evidence type="ECO:0000313" key="5">
    <source>
        <dbReference type="Proteomes" id="UP000184123"/>
    </source>
</evidence>
<dbReference type="AlphaFoldDB" id="A0A1M7EVS0"/>
<dbReference type="RefSeq" id="WP_073434870.1">
    <property type="nucleotide sequence ID" value="NZ_BJXU01000038.1"/>
</dbReference>
<accession>A0A1M7EVS0</accession>
<proteinExistence type="predicted"/>
<dbReference type="STRING" id="44933.SAMN05660971_01813"/>